<comment type="caution">
    <text evidence="1">The sequence shown here is derived from an EMBL/GenBank/DDBJ whole genome shotgun (WGS) entry which is preliminary data.</text>
</comment>
<name>A0A3N0EA19_SINP1</name>
<accession>A0A3N0EA19</accession>
<reference evidence="1 2" key="1">
    <citation type="submission" date="2018-10" db="EMBL/GenBank/DDBJ databases">
        <title>Sinomicrobium pectinilyticum sp. nov., a pectinase-producing bacterium isolated from alkaline and saline soil, and emended description of the genus Sinomicrobium.</title>
        <authorList>
            <person name="Cheng B."/>
            <person name="Li C."/>
            <person name="Lai Q."/>
            <person name="Du M."/>
            <person name="Shao Z."/>
            <person name="Xu P."/>
            <person name="Yang C."/>
        </authorList>
    </citation>
    <scope>NUCLEOTIDE SEQUENCE [LARGE SCALE GENOMIC DNA]</scope>
    <source>
        <strain evidence="1 2">5DNS001</strain>
    </source>
</reference>
<dbReference type="OrthoDB" id="1373944at2"/>
<evidence type="ECO:0000313" key="1">
    <source>
        <dbReference type="EMBL" id="RNL84684.1"/>
    </source>
</evidence>
<organism evidence="1 2">
    <name type="scientific">Sinomicrobium pectinilyticum</name>
    <dbReference type="NCBI Taxonomy" id="1084421"/>
    <lineage>
        <taxon>Bacteria</taxon>
        <taxon>Pseudomonadati</taxon>
        <taxon>Bacteroidota</taxon>
        <taxon>Flavobacteriia</taxon>
        <taxon>Flavobacteriales</taxon>
        <taxon>Flavobacteriaceae</taxon>
        <taxon>Sinomicrobium</taxon>
    </lineage>
</organism>
<dbReference type="RefSeq" id="WP_123216531.1">
    <property type="nucleotide sequence ID" value="NZ_RJTM01000094.1"/>
</dbReference>
<evidence type="ECO:0000313" key="2">
    <source>
        <dbReference type="Proteomes" id="UP000267469"/>
    </source>
</evidence>
<proteinExistence type="predicted"/>
<sequence>MKQRKSFTQKKEIIKTQKQYVMRNSVLIIAIAVFTFLNVNAANKKMTLSTSAEVAEIIKDHITKVYDWSVKTDKGVYKGTSPNTEHANTMIAMVSRGEFVIEKEIVSFYVPENEAKNNEKRNYFWEVETATGYAKGYASTEDYAHKMIALVASGEVIMSKMIFSQPRQ</sequence>
<protein>
    <submittedName>
        <fullName evidence="1">Uncharacterized protein</fullName>
    </submittedName>
</protein>
<keyword evidence="2" id="KW-1185">Reference proteome</keyword>
<dbReference type="AlphaFoldDB" id="A0A3N0EA19"/>
<dbReference type="Proteomes" id="UP000267469">
    <property type="component" value="Unassembled WGS sequence"/>
</dbReference>
<gene>
    <name evidence="1" type="ORF">ED312_13425</name>
</gene>
<dbReference type="EMBL" id="RJTM01000094">
    <property type="protein sequence ID" value="RNL84684.1"/>
    <property type="molecule type" value="Genomic_DNA"/>
</dbReference>